<evidence type="ECO:0000256" key="2">
    <source>
        <dbReference type="SAM" id="SignalP"/>
    </source>
</evidence>
<sequence>MHLLHRKLCSIFILLNLGDCSACVVPRNFCSQEHIPHCGSDGITYASKCWFLQGISGRMKINLFAN</sequence>
<dbReference type="GeneTree" id="ENSGT01070000257269"/>
<dbReference type="Proteomes" id="UP000694412">
    <property type="component" value="Chromosome 13"/>
</dbReference>
<dbReference type="SUPFAM" id="SSF100895">
    <property type="entry name" value="Kazal-type serine protease inhibitors"/>
    <property type="match status" value="1"/>
</dbReference>
<dbReference type="InterPro" id="IPR036058">
    <property type="entry name" value="Kazal_dom_sf"/>
</dbReference>
<organism evidence="4 5">
    <name type="scientific">Coturnix japonica</name>
    <name type="common">Japanese quail</name>
    <name type="synonym">Coturnix coturnix japonica</name>
    <dbReference type="NCBI Taxonomy" id="93934"/>
    <lineage>
        <taxon>Eukaryota</taxon>
        <taxon>Metazoa</taxon>
        <taxon>Chordata</taxon>
        <taxon>Craniata</taxon>
        <taxon>Vertebrata</taxon>
        <taxon>Euteleostomi</taxon>
        <taxon>Archelosauria</taxon>
        <taxon>Archosauria</taxon>
        <taxon>Dinosauria</taxon>
        <taxon>Saurischia</taxon>
        <taxon>Theropoda</taxon>
        <taxon>Coelurosauria</taxon>
        <taxon>Aves</taxon>
        <taxon>Neognathae</taxon>
        <taxon>Galloanserae</taxon>
        <taxon>Galliformes</taxon>
        <taxon>Phasianidae</taxon>
        <taxon>Perdicinae</taxon>
        <taxon>Coturnix</taxon>
    </lineage>
</organism>
<reference evidence="4" key="1">
    <citation type="submission" date="2015-11" db="EMBL/GenBank/DDBJ databases">
        <authorList>
            <consortium name="International Coturnix japonica Genome Analysis Consortium"/>
            <person name="Warren W."/>
            <person name="Burt D.W."/>
            <person name="Antin P.B."/>
            <person name="Lanford R."/>
            <person name="Gros J."/>
            <person name="Wilson R.K."/>
        </authorList>
    </citation>
    <scope>NUCLEOTIDE SEQUENCE [LARGE SCALE GENOMIC DNA]</scope>
</reference>
<accession>A0A8C2TL59</accession>
<name>A0A8C2TL59_COTJA</name>
<evidence type="ECO:0000313" key="5">
    <source>
        <dbReference type="Proteomes" id="UP000694412"/>
    </source>
</evidence>
<evidence type="ECO:0000256" key="1">
    <source>
        <dbReference type="ARBA" id="ARBA00023157"/>
    </source>
</evidence>
<dbReference type="Gene3D" id="3.30.60.30">
    <property type="match status" value="1"/>
</dbReference>
<evidence type="ECO:0000313" key="4">
    <source>
        <dbReference type="Ensembl" id="ENSCJPP00005013302.1"/>
    </source>
</evidence>
<reference evidence="4" key="3">
    <citation type="submission" date="2025-09" db="UniProtKB">
        <authorList>
            <consortium name="Ensembl"/>
        </authorList>
    </citation>
    <scope>IDENTIFICATION</scope>
</reference>
<keyword evidence="2" id="KW-0732">Signal</keyword>
<dbReference type="Ensembl" id="ENSCJPT00005019139.1">
    <property type="protein sequence ID" value="ENSCJPP00005013302.1"/>
    <property type="gene ID" value="ENSCJPG00005011235.1"/>
</dbReference>
<reference evidence="4" key="2">
    <citation type="submission" date="2025-08" db="UniProtKB">
        <authorList>
            <consortium name="Ensembl"/>
        </authorList>
    </citation>
    <scope>IDENTIFICATION</scope>
</reference>
<evidence type="ECO:0000259" key="3">
    <source>
        <dbReference type="PROSITE" id="PS51465"/>
    </source>
</evidence>
<protein>
    <recommendedName>
        <fullName evidence="3">Kazal-like domain-containing protein</fullName>
    </recommendedName>
</protein>
<feature type="chain" id="PRO_5034094007" description="Kazal-like domain-containing protein" evidence="2">
    <location>
        <begin position="23"/>
        <end position="66"/>
    </location>
</feature>
<dbReference type="CDD" id="cd00104">
    <property type="entry name" value="KAZAL_FS"/>
    <property type="match status" value="1"/>
</dbReference>
<dbReference type="AlphaFoldDB" id="A0A8C2TL59"/>
<feature type="signal peptide" evidence="2">
    <location>
        <begin position="1"/>
        <end position="22"/>
    </location>
</feature>
<proteinExistence type="predicted"/>
<dbReference type="InterPro" id="IPR002350">
    <property type="entry name" value="Kazal_dom"/>
</dbReference>
<dbReference type="PROSITE" id="PS51465">
    <property type="entry name" value="KAZAL_2"/>
    <property type="match status" value="1"/>
</dbReference>
<dbReference type="Pfam" id="PF00050">
    <property type="entry name" value="Kazal_1"/>
    <property type="match status" value="1"/>
</dbReference>
<keyword evidence="1" id="KW-1015">Disulfide bond</keyword>
<keyword evidence="5" id="KW-1185">Reference proteome</keyword>
<feature type="domain" description="Kazal-like" evidence="3">
    <location>
        <begin position="21"/>
        <end position="66"/>
    </location>
</feature>